<proteinExistence type="predicted"/>
<comment type="caution">
    <text evidence="1">The sequence shown here is derived from an EMBL/GenBank/DDBJ whole genome shotgun (WGS) entry which is preliminary data.</text>
</comment>
<sequence>MTECFKAIKELRMVTGLRASDSVMVSGSIRGSHGEGTETTNIHEYWHRPGPEGLLRKECFEAIKELKLVSGL</sequence>
<dbReference type="AlphaFoldDB" id="A0A7J6U4U8"/>
<protein>
    <submittedName>
        <fullName evidence="1">Uncharacterized protein</fullName>
    </submittedName>
</protein>
<gene>
    <name evidence="1" type="ORF">FOZ62_029742</name>
</gene>
<evidence type="ECO:0000313" key="1">
    <source>
        <dbReference type="EMBL" id="KAF4752734.1"/>
    </source>
</evidence>
<evidence type="ECO:0000313" key="2">
    <source>
        <dbReference type="Proteomes" id="UP000574390"/>
    </source>
</evidence>
<reference evidence="1 2" key="1">
    <citation type="submission" date="2020-04" db="EMBL/GenBank/DDBJ databases">
        <title>Perkinsus olseni comparative genomics.</title>
        <authorList>
            <person name="Bogema D.R."/>
        </authorList>
    </citation>
    <scope>NUCLEOTIDE SEQUENCE [LARGE SCALE GENOMIC DNA]</scope>
    <source>
        <strain evidence="1">ATCC PRA-205</strain>
    </source>
</reference>
<feature type="non-terminal residue" evidence="1">
    <location>
        <position position="72"/>
    </location>
</feature>
<name>A0A7J6U4U8_PEROL</name>
<organism evidence="1 2">
    <name type="scientific">Perkinsus olseni</name>
    <name type="common">Perkinsus atlanticus</name>
    <dbReference type="NCBI Taxonomy" id="32597"/>
    <lineage>
        <taxon>Eukaryota</taxon>
        <taxon>Sar</taxon>
        <taxon>Alveolata</taxon>
        <taxon>Perkinsozoa</taxon>
        <taxon>Perkinsea</taxon>
        <taxon>Perkinsida</taxon>
        <taxon>Perkinsidae</taxon>
        <taxon>Perkinsus</taxon>
    </lineage>
</organism>
<dbReference type="EMBL" id="JABANM010002330">
    <property type="protein sequence ID" value="KAF4752734.1"/>
    <property type="molecule type" value="Genomic_DNA"/>
</dbReference>
<dbReference type="Proteomes" id="UP000574390">
    <property type="component" value="Unassembled WGS sequence"/>
</dbReference>
<accession>A0A7J6U4U8</accession>